<comment type="caution">
    <text evidence="2">The sequence shown here is derived from an EMBL/GenBank/DDBJ whole genome shotgun (WGS) entry which is preliminary data.</text>
</comment>
<sequence length="204" mass="23351">MPRPVPIHPFVVHKLQNVPRIDSASRRSKNKTKKKFVTEKNTRGPSTAPARSFPRSLVTHQTSVPRLLPVRRLLSGVAWRPSTCGRLLSVLLLSIRRLTVLLWWLLLSVRRLLAILRLSVRLLPIWRLLSVAQRRLATWRIWCRAVRLLPCAVRRRGPVARLRRLARGRLAAISCLTIAAVLPWRRRGRGPPRGTTTLLILCIV</sequence>
<feature type="region of interest" description="Disordered" evidence="1">
    <location>
        <begin position="22"/>
        <end position="52"/>
    </location>
</feature>
<evidence type="ECO:0000313" key="2">
    <source>
        <dbReference type="EMBL" id="KAL2870840.1"/>
    </source>
</evidence>
<evidence type="ECO:0000313" key="3">
    <source>
        <dbReference type="Proteomes" id="UP001610432"/>
    </source>
</evidence>
<protein>
    <submittedName>
        <fullName evidence="2">Uncharacterized protein</fullName>
    </submittedName>
</protein>
<proteinExistence type="predicted"/>
<reference evidence="2 3" key="1">
    <citation type="submission" date="2024-07" db="EMBL/GenBank/DDBJ databases">
        <title>Section-level genome sequencing and comparative genomics of Aspergillus sections Usti and Cavernicolus.</title>
        <authorList>
            <consortium name="Lawrence Berkeley National Laboratory"/>
            <person name="Nybo J.L."/>
            <person name="Vesth T.C."/>
            <person name="Theobald S."/>
            <person name="Frisvad J.C."/>
            <person name="Larsen T.O."/>
            <person name="Kjaerboelling I."/>
            <person name="Rothschild-Mancinelli K."/>
            <person name="Lyhne E.K."/>
            <person name="Kogle M.E."/>
            <person name="Barry K."/>
            <person name="Clum A."/>
            <person name="Na H."/>
            <person name="Ledsgaard L."/>
            <person name="Lin J."/>
            <person name="Lipzen A."/>
            <person name="Kuo A."/>
            <person name="Riley R."/>
            <person name="Mondo S."/>
            <person name="Labutti K."/>
            <person name="Haridas S."/>
            <person name="Pangalinan J."/>
            <person name="Salamov A.A."/>
            <person name="Simmons B.A."/>
            <person name="Magnuson J.K."/>
            <person name="Chen J."/>
            <person name="Drula E."/>
            <person name="Henrissat B."/>
            <person name="Wiebenga A."/>
            <person name="Lubbers R.J."/>
            <person name="Gomes A.C."/>
            <person name="Macurrencykelacurrency M.R."/>
            <person name="Stajich J."/>
            <person name="Grigoriev I.V."/>
            <person name="Mortensen U.H."/>
            <person name="De Vries R.P."/>
            <person name="Baker S.E."/>
            <person name="Andersen M.R."/>
        </authorList>
    </citation>
    <scope>NUCLEOTIDE SEQUENCE [LARGE SCALE GENOMIC DNA]</scope>
    <source>
        <strain evidence="2 3">CBS 449.75</strain>
    </source>
</reference>
<gene>
    <name evidence="2" type="ORF">BJX67DRAFT_250092</name>
</gene>
<feature type="compositionally biased region" description="Basic residues" evidence="1">
    <location>
        <begin position="26"/>
        <end position="35"/>
    </location>
</feature>
<keyword evidence="3" id="KW-1185">Reference proteome</keyword>
<dbReference type="Proteomes" id="UP001610432">
    <property type="component" value="Unassembled WGS sequence"/>
</dbReference>
<dbReference type="RefSeq" id="XP_070889819.1">
    <property type="nucleotide sequence ID" value="XM_071026239.1"/>
</dbReference>
<accession>A0ABR4M281</accession>
<organism evidence="2 3">
    <name type="scientific">Aspergillus lucknowensis</name>
    <dbReference type="NCBI Taxonomy" id="176173"/>
    <lineage>
        <taxon>Eukaryota</taxon>
        <taxon>Fungi</taxon>
        <taxon>Dikarya</taxon>
        <taxon>Ascomycota</taxon>
        <taxon>Pezizomycotina</taxon>
        <taxon>Eurotiomycetes</taxon>
        <taxon>Eurotiomycetidae</taxon>
        <taxon>Eurotiales</taxon>
        <taxon>Aspergillaceae</taxon>
        <taxon>Aspergillus</taxon>
        <taxon>Aspergillus subgen. Nidulantes</taxon>
    </lineage>
</organism>
<dbReference type="GeneID" id="98141311"/>
<evidence type="ECO:0000256" key="1">
    <source>
        <dbReference type="SAM" id="MobiDB-lite"/>
    </source>
</evidence>
<dbReference type="EMBL" id="JBFXLQ010000005">
    <property type="protein sequence ID" value="KAL2870840.1"/>
    <property type="molecule type" value="Genomic_DNA"/>
</dbReference>
<name>A0ABR4M281_9EURO</name>